<dbReference type="CDD" id="cd02862">
    <property type="entry name" value="NorE_like"/>
    <property type="match status" value="1"/>
</dbReference>
<evidence type="ECO:0000256" key="1">
    <source>
        <dbReference type="ARBA" id="ARBA00004141"/>
    </source>
</evidence>
<evidence type="ECO:0000313" key="9">
    <source>
        <dbReference type="EMBL" id="RFM24446.1"/>
    </source>
</evidence>
<comment type="subcellular location">
    <subcellularLocation>
        <location evidence="6">Cell membrane</location>
        <topology evidence="6">Multi-pass membrane protein</topology>
    </subcellularLocation>
    <subcellularLocation>
        <location evidence="1">Membrane</location>
        <topology evidence="1">Multi-pass membrane protein</topology>
    </subcellularLocation>
</comment>
<dbReference type="GO" id="GO:0004129">
    <property type="term" value="F:cytochrome-c oxidase activity"/>
    <property type="evidence" value="ECO:0007669"/>
    <property type="project" value="InterPro"/>
</dbReference>
<evidence type="ECO:0000256" key="5">
    <source>
        <dbReference type="ARBA" id="ARBA00023136"/>
    </source>
</evidence>
<dbReference type="SUPFAM" id="SSF81452">
    <property type="entry name" value="Cytochrome c oxidase subunit III-like"/>
    <property type="match status" value="1"/>
</dbReference>
<dbReference type="PANTHER" id="PTHR11403:SF6">
    <property type="entry name" value="NITRIC OXIDE REDUCTASE SUBUNIT E"/>
    <property type="match status" value="1"/>
</dbReference>
<feature type="transmembrane region" description="Helical" evidence="7">
    <location>
        <begin position="47"/>
        <end position="67"/>
    </location>
</feature>
<dbReference type="Gene3D" id="1.20.120.80">
    <property type="entry name" value="Cytochrome c oxidase, subunit III, four-helix bundle"/>
    <property type="match status" value="1"/>
</dbReference>
<dbReference type="EMBL" id="PHFL01000039">
    <property type="protein sequence ID" value="RFM24446.1"/>
    <property type="molecule type" value="Genomic_DNA"/>
</dbReference>
<sequence>MNTAVNSPAQESVAPASLHHAHSHPPYLAHHFAEPEQQLEAAKMGMWIFLLTEILLFGGIFCAYVVYRGQNLEMFHSAHKLLSVPLGATNTFILMASTIAMTFAIRAMQLGNRQQTVMLLIFTLVCAAAFLGIKYVEYSHKFHLGLLPGIYYTYDGSEGAIVGKNPHIFFGIYFAMTGVHALHVIAGMAVIAWMLVRTARGDFSAEYYTPLEMSGLYWHLVDIIWIFVFTLLYLIG</sequence>
<comment type="similarity">
    <text evidence="2 6">Belongs to the cytochrome c oxidase subunit 3 family.</text>
</comment>
<dbReference type="Pfam" id="PF00510">
    <property type="entry name" value="COX3"/>
    <property type="match status" value="1"/>
</dbReference>
<dbReference type="PROSITE" id="PS50253">
    <property type="entry name" value="COX3"/>
    <property type="match status" value="1"/>
</dbReference>
<evidence type="ECO:0000256" key="3">
    <source>
        <dbReference type="ARBA" id="ARBA00022692"/>
    </source>
</evidence>
<evidence type="ECO:0000256" key="6">
    <source>
        <dbReference type="RuleBase" id="RU003376"/>
    </source>
</evidence>
<dbReference type="InterPro" id="IPR013833">
    <property type="entry name" value="Cyt_c_oxidase_su3_a-hlx"/>
</dbReference>
<dbReference type="InterPro" id="IPR035973">
    <property type="entry name" value="Cyt_c_oxidase_su3-like_sf"/>
</dbReference>
<evidence type="ECO:0000256" key="2">
    <source>
        <dbReference type="ARBA" id="ARBA00010581"/>
    </source>
</evidence>
<evidence type="ECO:0000256" key="4">
    <source>
        <dbReference type="ARBA" id="ARBA00022989"/>
    </source>
</evidence>
<dbReference type="Proteomes" id="UP000266389">
    <property type="component" value="Unassembled WGS sequence"/>
</dbReference>
<dbReference type="GO" id="GO:0019646">
    <property type="term" value="P:aerobic electron transport chain"/>
    <property type="evidence" value="ECO:0007669"/>
    <property type="project" value="InterPro"/>
</dbReference>
<protein>
    <submittedName>
        <fullName evidence="9">Cytochrome c oxidase subunit 3 family protein</fullName>
    </submittedName>
</protein>
<dbReference type="InterPro" id="IPR024791">
    <property type="entry name" value="Cyt_c/ubiquinol_Oxase_su3"/>
</dbReference>
<keyword evidence="5 7" id="KW-0472">Membrane</keyword>
<reference evidence="9 10" key="1">
    <citation type="journal article" date="2011" name="ISME J.">
        <title>Community ecology of hot spring cyanobacterial mats: predominant populations and their functional potential.</title>
        <authorList>
            <person name="Klatt C.G."/>
            <person name="Wood J.M."/>
            <person name="Rusch D.B."/>
            <person name="Bateson M.M."/>
            <person name="Hamamura N."/>
            <person name="Heidelberg J.F."/>
            <person name="Grossman A.R."/>
            <person name="Bhaya D."/>
            <person name="Cohan F.M."/>
            <person name="Kuhl M."/>
            <person name="Bryant D.A."/>
            <person name="Ward D.M."/>
        </authorList>
    </citation>
    <scope>NUCLEOTIDE SEQUENCE [LARGE SCALE GENOMIC DNA]</scope>
    <source>
        <strain evidence="9">OS</strain>
    </source>
</reference>
<dbReference type="GO" id="GO:0005886">
    <property type="term" value="C:plasma membrane"/>
    <property type="evidence" value="ECO:0007669"/>
    <property type="project" value="UniProtKB-SubCell"/>
</dbReference>
<gene>
    <name evidence="9" type="ORF">D0433_05515</name>
</gene>
<dbReference type="InterPro" id="IPR000298">
    <property type="entry name" value="Cyt_c_oxidase-like_su3"/>
</dbReference>
<evidence type="ECO:0000313" key="10">
    <source>
        <dbReference type="Proteomes" id="UP000266389"/>
    </source>
</evidence>
<keyword evidence="4 7" id="KW-1133">Transmembrane helix</keyword>
<feature type="transmembrane region" description="Helical" evidence="7">
    <location>
        <begin position="117"/>
        <end position="136"/>
    </location>
</feature>
<evidence type="ECO:0000259" key="8">
    <source>
        <dbReference type="PROSITE" id="PS50253"/>
    </source>
</evidence>
<feature type="transmembrane region" description="Helical" evidence="7">
    <location>
        <begin position="87"/>
        <end position="105"/>
    </location>
</feature>
<comment type="caution">
    <text evidence="9">The sequence shown here is derived from an EMBL/GenBank/DDBJ whole genome shotgun (WGS) entry which is preliminary data.</text>
</comment>
<evidence type="ECO:0000256" key="7">
    <source>
        <dbReference type="SAM" id="Phobius"/>
    </source>
</evidence>
<feature type="transmembrane region" description="Helical" evidence="7">
    <location>
        <begin position="216"/>
        <end position="235"/>
    </location>
</feature>
<proteinExistence type="inferred from homology"/>
<feature type="domain" description="Heme-copper oxidase subunit III family profile" evidence="8">
    <location>
        <begin position="43"/>
        <end position="236"/>
    </location>
</feature>
<name>A0A395M105_9BACT</name>
<keyword evidence="3 6" id="KW-0812">Transmembrane</keyword>
<organism evidence="9 10">
    <name type="scientific">Candidatus Thermochlorobacter aerophilus</name>
    <dbReference type="NCBI Taxonomy" id="1868324"/>
    <lineage>
        <taxon>Bacteria</taxon>
        <taxon>Pseudomonadati</taxon>
        <taxon>Chlorobiota</taxon>
        <taxon>Chlorobiia</taxon>
        <taxon>Chlorobiales</taxon>
        <taxon>Candidatus Thermochlorobacteriaceae</taxon>
        <taxon>Candidatus Thermochlorobacter</taxon>
    </lineage>
</organism>
<dbReference type="PANTHER" id="PTHR11403">
    <property type="entry name" value="CYTOCHROME C OXIDASE SUBUNIT III"/>
    <property type="match status" value="1"/>
</dbReference>
<feature type="transmembrane region" description="Helical" evidence="7">
    <location>
        <begin position="172"/>
        <end position="196"/>
    </location>
</feature>
<accession>A0A395M105</accession>
<dbReference type="AlphaFoldDB" id="A0A395M105"/>